<evidence type="ECO:0000313" key="2">
    <source>
        <dbReference type="Proteomes" id="UP001107558"/>
    </source>
</evidence>
<evidence type="ECO:0000313" key="1">
    <source>
        <dbReference type="EMBL" id="KAG5666594.1"/>
    </source>
</evidence>
<comment type="caution">
    <text evidence="1">The sequence shown here is derived from an EMBL/GenBank/DDBJ whole genome shotgun (WGS) entry which is preliminary data.</text>
</comment>
<gene>
    <name evidence="1" type="ORF">PVAND_014612</name>
</gene>
<protein>
    <submittedName>
        <fullName evidence="1">Uncharacterized protein</fullName>
    </submittedName>
</protein>
<organism evidence="1 2">
    <name type="scientific">Polypedilum vanderplanki</name>
    <name type="common">Sleeping chironomid midge</name>
    <dbReference type="NCBI Taxonomy" id="319348"/>
    <lineage>
        <taxon>Eukaryota</taxon>
        <taxon>Metazoa</taxon>
        <taxon>Ecdysozoa</taxon>
        <taxon>Arthropoda</taxon>
        <taxon>Hexapoda</taxon>
        <taxon>Insecta</taxon>
        <taxon>Pterygota</taxon>
        <taxon>Neoptera</taxon>
        <taxon>Endopterygota</taxon>
        <taxon>Diptera</taxon>
        <taxon>Nematocera</taxon>
        <taxon>Chironomoidea</taxon>
        <taxon>Chironomidae</taxon>
        <taxon>Chironominae</taxon>
        <taxon>Polypedilum</taxon>
        <taxon>Polypedilum</taxon>
    </lineage>
</organism>
<reference evidence="1" key="1">
    <citation type="submission" date="2021-03" db="EMBL/GenBank/DDBJ databases">
        <title>Chromosome level genome of the anhydrobiotic midge Polypedilum vanderplanki.</title>
        <authorList>
            <person name="Yoshida Y."/>
            <person name="Kikawada T."/>
            <person name="Gusev O."/>
        </authorList>
    </citation>
    <scope>NUCLEOTIDE SEQUENCE</scope>
    <source>
        <strain evidence="1">NIAS01</strain>
        <tissue evidence="1">Whole body or cell culture</tissue>
    </source>
</reference>
<name>A0A9J6BA63_POLVA</name>
<accession>A0A9J6BA63</accession>
<proteinExistence type="predicted"/>
<dbReference type="AlphaFoldDB" id="A0A9J6BA63"/>
<dbReference type="EMBL" id="JADBJN010000004">
    <property type="protein sequence ID" value="KAG5666594.1"/>
    <property type="molecule type" value="Genomic_DNA"/>
</dbReference>
<sequence>MVILIKVIEPPTEMSDDEIYCVKQNLHDRKPTAAIIRDFMKKSDVNCDKNVKIFSVNLQVLLTLDGDKKYGFEEFSKKDIESLELKLQIIRFMKYKERKEKEIENITREIEEKIEKVFPKIMERINRL</sequence>
<dbReference type="Proteomes" id="UP001107558">
    <property type="component" value="Chromosome 4"/>
</dbReference>
<keyword evidence="2" id="KW-1185">Reference proteome</keyword>